<evidence type="ECO:0000256" key="2">
    <source>
        <dbReference type="SAM" id="SignalP"/>
    </source>
</evidence>
<name>A0A9P6B7D9_9AGAM</name>
<dbReference type="AlphaFoldDB" id="A0A9P6B7D9"/>
<keyword evidence="2" id="KW-0732">Signal</keyword>
<protein>
    <submittedName>
        <fullName evidence="3">Uncharacterized protein</fullName>
    </submittedName>
</protein>
<reference evidence="3" key="1">
    <citation type="journal article" date="2020" name="Nat. Commun.">
        <title>Large-scale genome sequencing of mycorrhizal fungi provides insights into the early evolution of symbiotic traits.</title>
        <authorList>
            <person name="Miyauchi S."/>
            <person name="Kiss E."/>
            <person name="Kuo A."/>
            <person name="Drula E."/>
            <person name="Kohler A."/>
            <person name="Sanchez-Garcia M."/>
            <person name="Morin E."/>
            <person name="Andreopoulos B."/>
            <person name="Barry K.W."/>
            <person name="Bonito G."/>
            <person name="Buee M."/>
            <person name="Carver A."/>
            <person name="Chen C."/>
            <person name="Cichocki N."/>
            <person name="Clum A."/>
            <person name="Culley D."/>
            <person name="Crous P.W."/>
            <person name="Fauchery L."/>
            <person name="Girlanda M."/>
            <person name="Hayes R.D."/>
            <person name="Keri Z."/>
            <person name="LaButti K."/>
            <person name="Lipzen A."/>
            <person name="Lombard V."/>
            <person name="Magnuson J."/>
            <person name="Maillard F."/>
            <person name="Murat C."/>
            <person name="Nolan M."/>
            <person name="Ohm R.A."/>
            <person name="Pangilinan J."/>
            <person name="Pereira M.F."/>
            <person name="Perotto S."/>
            <person name="Peter M."/>
            <person name="Pfister S."/>
            <person name="Riley R."/>
            <person name="Sitrit Y."/>
            <person name="Stielow J.B."/>
            <person name="Szollosi G."/>
            <person name="Zifcakova L."/>
            <person name="Stursova M."/>
            <person name="Spatafora J.W."/>
            <person name="Tedersoo L."/>
            <person name="Vaario L.M."/>
            <person name="Yamada A."/>
            <person name="Yan M."/>
            <person name="Wang P."/>
            <person name="Xu J."/>
            <person name="Bruns T."/>
            <person name="Baldrian P."/>
            <person name="Vilgalys R."/>
            <person name="Dunand C."/>
            <person name="Henrissat B."/>
            <person name="Grigoriev I.V."/>
            <person name="Hibbett D."/>
            <person name="Nagy L.G."/>
            <person name="Martin F.M."/>
        </authorList>
    </citation>
    <scope>NUCLEOTIDE SEQUENCE</scope>
    <source>
        <strain evidence="3">UP504</strain>
    </source>
</reference>
<evidence type="ECO:0000313" key="4">
    <source>
        <dbReference type="Proteomes" id="UP000886523"/>
    </source>
</evidence>
<feature type="chain" id="PRO_5040128548" evidence="2">
    <location>
        <begin position="25"/>
        <end position="105"/>
    </location>
</feature>
<feature type="region of interest" description="Disordered" evidence="1">
    <location>
        <begin position="80"/>
        <end position="105"/>
    </location>
</feature>
<comment type="caution">
    <text evidence="3">The sequence shown here is derived from an EMBL/GenBank/DDBJ whole genome shotgun (WGS) entry which is preliminary data.</text>
</comment>
<proteinExistence type="predicted"/>
<feature type="signal peptide" evidence="2">
    <location>
        <begin position="1"/>
        <end position="24"/>
    </location>
</feature>
<organism evidence="3 4">
    <name type="scientific">Hydnum rufescens UP504</name>
    <dbReference type="NCBI Taxonomy" id="1448309"/>
    <lineage>
        <taxon>Eukaryota</taxon>
        <taxon>Fungi</taxon>
        <taxon>Dikarya</taxon>
        <taxon>Basidiomycota</taxon>
        <taxon>Agaricomycotina</taxon>
        <taxon>Agaricomycetes</taxon>
        <taxon>Cantharellales</taxon>
        <taxon>Hydnaceae</taxon>
        <taxon>Hydnum</taxon>
    </lineage>
</organism>
<sequence length="105" mass="11563">MRVGELCDVFISLALSWKLCSCDALINWAVVFQHQPSSRLLRSCPLTPPRPHAPPKGPLETIGDKVLGGEYLYLVKPKRRSPSVPGALLSTPYRSDGQPLIPYPP</sequence>
<evidence type="ECO:0000313" key="3">
    <source>
        <dbReference type="EMBL" id="KAF9517636.1"/>
    </source>
</evidence>
<keyword evidence="4" id="KW-1185">Reference proteome</keyword>
<dbReference type="Proteomes" id="UP000886523">
    <property type="component" value="Unassembled WGS sequence"/>
</dbReference>
<evidence type="ECO:0000256" key="1">
    <source>
        <dbReference type="SAM" id="MobiDB-lite"/>
    </source>
</evidence>
<gene>
    <name evidence="3" type="ORF">BS47DRAFT_468932</name>
</gene>
<dbReference type="EMBL" id="MU128930">
    <property type="protein sequence ID" value="KAF9517636.1"/>
    <property type="molecule type" value="Genomic_DNA"/>
</dbReference>
<accession>A0A9P6B7D9</accession>